<accession>A0A8T3UTU6</accession>
<dbReference type="SUPFAM" id="SSF46946">
    <property type="entry name" value="S13-like H2TH domain"/>
    <property type="match status" value="1"/>
</dbReference>
<feature type="region of interest" description="Disordered" evidence="6">
    <location>
        <begin position="151"/>
        <end position="184"/>
    </location>
</feature>
<comment type="similarity">
    <text evidence="1">Belongs to the universal ribosomal protein uS13 family.</text>
</comment>
<dbReference type="Gene3D" id="1.10.8.50">
    <property type="match status" value="1"/>
</dbReference>
<dbReference type="GO" id="GO:0003723">
    <property type="term" value="F:RNA binding"/>
    <property type="evidence" value="ECO:0007669"/>
    <property type="project" value="InterPro"/>
</dbReference>
<dbReference type="InterPro" id="IPR010979">
    <property type="entry name" value="Ribosomal_uS13-like_H2TH"/>
</dbReference>
<dbReference type="InterPro" id="IPR018269">
    <property type="entry name" value="Ribosomal_uS13_CS"/>
</dbReference>
<name>A0A8T3UTU6_9ARCH</name>
<evidence type="ECO:0000256" key="1">
    <source>
        <dbReference type="ARBA" id="ARBA00008080"/>
    </source>
</evidence>
<dbReference type="GO" id="GO:0003735">
    <property type="term" value="F:structural constituent of ribosome"/>
    <property type="evidence" value="ECO:0007669"/>
    <property type="project" value="InterPro"/>
</dbReference>
<evidence type="ECO:0000256" key="2">
    <source>
        <dbReference type="ARBA" id="ARBA00022980"/>
    </source>
</evidence>
<evidence type="ECO:0000313" key="7">
    <source>
        <dbReference type="EMBL" id="MBE5727920.1"/>
    </source>
</evidence>
<keyword evidence="5" id="KW-0175">Coiled coil</keyword>
<dbReference type="PROSITE" id="PS00646">
    <property type="entry name" value="RIBOSOMAL_S13_1"/>
    <property type="match status" value="1"/>
</dbReference>
<dbReference type="AlphaFoldDB" id="A0A8T3UTU6"/>
<dbReference type="Proteomes" id="UP000763484">
    <property type="component" value="Unassembled WGS sequence"/>
</dbReference>
<keyword evidence="3" id="KW-0687">Ribonucleoprotein</keyword>
<evidence type="ECO:0000313" key="8">
    <source>
        <dbReference type="Proteomes" id="UP000763484"/>
    </source>
</evidence>
<organism evidence="7 8">
    <name type="scientific">Candidatus Acidifodinimicrobium mancum</name>
    <dbReference type="NCBI Taxonomy" id="2898728"/>
    <lineage>
        <taxon>Archaea</taxon>
        <taxon>Candidatus Parvarchaeota</taxon>
        <taxon>Candidatus Acidifodinimicrobiaceae</taxon>
        <taxon>Candidatus Acidifodinimicrobium</taxon>
    </lineage>
</organism>
<dbReference type="PROSITE" id="PS50159">
    <property type="entry name" value="RIBOSOMAL_S13_2"/>
    <property type="match status" value="1"/>
</dbReference>
<dbReference type="PANTHER" id="PTHR10871:SF3">
    <property type="entry name" value="SMALL RIBOSOMAL SUBUNIT PROTEIN US13"/>
    <property type="match status" value="1"/>
</dbReference>
<sequence>MLSLKLLKGKMVQTVQDKAIKAPKRTGEKRIIRIGDTDLDGDKSVISQLIRIYGVSASYANAMVNALNIEANSKLQDLNEEMITKLKEALTNPQKYGIPLWLLNWQKELETGISQHKVGNELKSKNALNLQQIKLLRTYRGIRHQFGYKVRGQKTRSRGANERGRIGKTIGVTKAKEMKPPAKE</sequence>
<dbReference type="PANTHER" id="PTHR10871">
    <property type="entry name" value="30S RIBOSOMAL PROTEIN S13/40S RIBOSOMAL PROTEIN S18"/>
    <property type="match status" value="1"/>
</dbReference>
<dbReference type="InterPro" id="IPR027437">
    <property type="entry name" value="Rbsml_uS13_C"/>
</dbReference>
<protein>
    <recommendedName>
        <fullName evidence="4">30S ribosomal protein S13</fullName>
    </recommendedName>
</protein>
<proteinExistence type="inferred from homology"/>
<dbReference type="GO" id="GO:0006412">
    <property type="term" value="P:translation"/>
    <property type="evidence" value="ECO:0007669"/>
    <property type="project" value="InterPro"/>
</dbReference>
<dbReference type="InterPro" id="IPR001892">
    <property type="entry name" value="Ribosomal_uS13"/>
</dbReference>
<reference evidence="7 8" key="1">
    <citation type="submission" date="2020-09" db="EMBL/GenBank/DDBJ databases">
        <title>Genomic characterization of a novel Parvarchaeota family in acid mine drainage sediments.</title>
        <authorList>
            <person name="Luo Z.-H."/>
        </authorList>
    </citation>
    <scope>NUCLEOTIDE SEQUENCE [LARGE SCALE GENOMIC DNA]</scope>
    <source>
        <strain evidence="7">TL1-5_bins.178</strain>
    </source>
</reference>
<dbReference type="GO" id="GO:0005829">
    <property type="term" value="C:cytosol"/>
    <property type="evidence" value="ECO:0007669"/>
    <property type="project" value="TreeGrafter"/>
</dbReference>
<evidence type="ECO:0000256" key="6">
    <source>
        <dbReference type="SAM" id="MobiDB-lite"/>
    </source>
</evidence>
<dbReference type="Pfam" id="PF00416">
    <property type="entry name" value="Ribosomal_S13"/>
    <property type="match status" value="1"/>
</dbReference>
<dbReference type="Gene3D" id="4.10.910.10">
    <property type="entry name" value="30s ribosomal protein s13, domain 2"/>
    <property type="match status" value="1"/>
</dbReference>
<dbReference type="GO" id="GO:0015935">
    <property type="term" value="C:small ribosomal subunit"/>
    <property type="evidence" value="ECO:0007669"/>
    <property type="project" value="TreeGrafter"/>
</dbReference>
<comment type="caution">
    <text evidence="7">The sequence shown here is derived from an EMBL/GenBank/DDBJ whole genome shotgun (WGS) entry which is preliminary data.</text>
</comment>
<gene>
    <name evidence="7" type="primary">rpsM</name>
    <name evidence="7" type="ORF">IHE50_00695</name>
</gene>
<dbReference type="EMBL" id="JADFAQ010000014">
    <property type="protein sequence ID" value="MBE5727920.1"/>
    <property type="molecule type" value="Genomic_DNA"/>
</dbReference>
<feature type="compositionally biased region" description="Basic and acidic residues" evidence="6">
    <location>
        <begin position="174"/>
        <end position="184"/>
    </location>
</feature>
<keyword evidence="2 7" id="KW-0689">Ribosomal protein</keyword>
<evidence type="ECO:0000256" key="4">
    <source>
        <dbReference type="ARBA" id="ARBA00035315"/>
    </source>
</evidence>
<feature type="coiled-coil region" evidence="5">
    <location>
        <begin position="61"/>
        <end position="92"/>
    </location>
</feature>
<evidence type="ECO:0000256" key="3">
    <source>
        <dbReference type="ARBA" id="ARBA00023274"/>
    </source>
</evidence>
<evidence type="ECO:0000256" key="5">
    <source>
        <dbReference type="SAM" id="Coils"/>
    </source>
</evidence>